<dbReference type="SUPFAM" id="SSF47954">
    <property type="entry name" value="Cyclin-like"/>
    <property type="match status" value="2"/>
</dbReference>
<evidence type="ECO:0000259" key="7">
    <source>
        <dbReference type="SMART" id="SM01332"/>
    </source>
</evidence>
<evidence type="ECO:0000313" key="8">
    <source>
        <dbReference type="EMBL" id="JAC00271.1"/>
    </source>
</evidence>
<feature type="region of interest" description="Disordered" evidence="5">
    <location>
        <begin position="144"/>
        <end position="166"/>
    </location>
</feature>
<feature type="domain" description="Cyclin C-terminal" evidence="7">
    <location>
        <begin position="397"/>
        <end position="523"/>
    </location>
</feature>
<evidence type="ECO:0000259" key="6">
    <source>
        <dbReference type="SMART" id="SM00385"/>
    </source>
</evidence>
<dbReference type="FunFam" id="1.10.472.10:FF:000001">
    <property type="entry name" value="G2/mitotic-specific cyclin"/>
    <property type="match status" value="1"/>
</dbReference>
<dbReference type="InterPro" id="IPR013763">
    <property type="entry name" value="Cyclin-like_dom"/>
</dbReference>
<feature type="region of interest" description="Disordered" evidence="5">
    <location>
        <begin position="90"/>
        <end position="109"/>
    </location>
</feature>
<dbReference type="InterPro" id="IPR036915">
    <property type="entry name" value="Cyclin-like_sf"/>
</dbReference>
<dbReference type="CDD" id="cd20507">
    <property type="entry name" value="CYCLIN_CCNB1-like_rpt1"/>
    <property type="match status" value="1"/>
</dbReference>
<name>W8BG46_CERCA</name>
<dbReference type="InterPro" id="IPR004367">
    <property type="entry name" value="Cyclin_C-dom"/>
</dbReference>
<dbReference type="InterPro" id="IPR046965">
    <property type="entry name" value="Cyclin_A/B-like"/>
</dbReference>
<dbReference type="SMART" id="SM01332">
    <property type="entry name" value="Cyclin_C"/>
    <property type="match status" value="1"/>
</dbReference>
<dbReference type="PIRSF" id="PIRSF001771">
    <property type="entry name" value="Cyclin_A_B_D_E"/>
    <property type="match status" value="1"/>
</dbReference>
<dbReference type="OrthoDB" id="5590282at2759"/>
<dbReference type="Pfam" id="PF02984">
    <property type="entry name" value="Cyclin_C"/>
    <property type="match status" value="1"/>
</dbReference>
<dbReference type="GO" id="GO:0051301">
    <property type="term" value="P:cell division"/>
    <property type="evidence" value="ECO:0007669"/>
    <property type="project" value="UniProtKB-KW"/>
</dbReference>
<keyword evidence="3" id="KW-0131">Cell cycle</keyword>
<dbReference type="GO" id="GO:0016538">
    <property type="term" value="F:cyclin-dependent protein serine/threonine kinase regulator activity"/>
    <property type="evidence" value="ECO:0007669"/>
    <property type="project" value="InterPro"/>
</dbReference>
<evidence type="ECO:0000256" key="3">
    <source>
        <dbReference type="ARBA" id="ARBA00023306"/>
    </source>
</evidence>
<dbReference type="Gene3D" id="1.10.472.10">
    <property type="entry name" value="Cyclin-like"/>
    <property type="match status" value="2"/>
</dbReference>
<evidence type="ECO:0000256" key="5">
    <source>
        <dbReference type="SAM" id="MobiDB-lite"/>
    </source>
</evidence>
<reference evidence="8" key="1">
    <citation type="submission" date="2013-07" db="EMBL/GenBank/DDBJ databases">
        <authorList>
            <person name="Geib S."/>
        </authorList>
    </citation>
    <scope>NUCLEOTIDE SEQUENCE</scope>
</reference>
<dbReference type="GO" id="GO:0044772">
    <property type="term" value="P:mitotic cell cycle phase transition"/>
    <property type="evidence" value="ECO:0007669"/>
    <property type="project" value="InterPro"/>
</dbReference>
<proteinExistence type="evidence at transcript level"/>
<dbReference type="EMBL" id="GAMC01006285">
    <property type="protein sequence ID" value="JAC00271.1"/>
    <property type="molecule type" value="mRNA"/>
</dbReference>
<organism evidence="8">
    <name type="scientific">Ceratitis capitata</name>
    <name type="common">Mediterranean fruit fly</name>
    <name type="synonym">Tephritis capitata</name>
    <dbReference type="NCBI Taxonomy" id="7213"/>
    <lineage>
        <taxon>Eukaryota</taxon>
        <taxon>Metazoa</taxon>
        <taxon>Ecdysozoa</taxon>
        <taxon>Arthropoda</taxon>
        <taxon>Hexapoda</taxon>
        <taxon>Insecta</taxon>
        <taxon>Pterygota</taxon>
        <taxon>Neoptera</taxon>
        <taxon>Endopterygota</taxon>
        <taxon>Diptera</taxon>
        <taxon>Brachycera</taxon>
        <taxon>Muscomorpha</taxon>
        <taxon>Tephritoidea</taxon>
        <taxon>Tephritidae</taxon>
        <taxon>Ceratitis</taxon>
        <taxon>Ceratitis</taxon>
    </lineage>
</organism>
<gene>
    <name evidence="8" type="primary">CCNB</name>
</gene>
<comment type="similarity">
    <text evidence="4">Belongs to the cyclin family.</text>
</comment>
<dbReference type="SMART" id="SM00385">
    <property type="entry name" value="CYCLIN"/>
    <property type="match status" value="2"/>
</dbReference>
<dbReference type="CDD" id="cd20509">
    <property type="entry name" value="CYCLIN_CCNB1-like_rpt2"/>
    <property type="match status" value="1"/>
</dbReference>
<dbReference type="Pfam" id="PF00134">
    <property type="entry name" value="Cyclin_N"/>
    <property type="match status" value="1"/>
</dbReference>
<keyword evidence="1" id="KW-0132">Cell division</keyword>
<dbReference type="InterPro" id="IPR039361">
    <property type="entry name" value="Cyclin"/>
</dbReference>
<dbReference type="GO" id="GO:0005634">
    <property type="term" value="C:nucleus"/>
    <property type="evidence" value="ECO:0007669"/>
    <property type="project" value="UniProtKB-ARBA"/>
</dbReference>
<protein>
    <submittedName>
        <fullName evidence="8">G2/mitotic-specific cyclin-B</fullName>
    </submittedName>
</protein>
<reference evidence="8" key="2">
    <citation type="journal article" date="2014" name="BMC Genomics">
        <title>A genomic perspective to assessing quality of mass-reared SIT flies used in Mediterranean fruit fly (Ceratitis capitata) eradication in California.</title>
        <authorList>
            <person name="Calla B."/>
            <person name="Hall B."/>
            <person name="Hou S."/>
            <person name="Geib S.M."/>
        </authorList>
    </citation>
    <scope>NUCLEOTIDE SEQUENCE</scope>
</reference>
<dbReference type="PANTHER" id="PTHR10177">
    <property type="entry name" value="CYCLINS"/>
    <property type="match status" value="1"/>
</dbReference>
<dbReference type="InterPro" id="IPR006671">
    <property type="entry name" value="Cyclin_N"/>
</dbReference>
<feature type="compositionally biased region" description="Basic and acidic residues" evidence="5">
    <location>
        <begin position="152"/>
        <end position="166"/>
    </location>
</feature>
<keyword evidence="2 4" id="KW-0195">Cyclin</keyword>
<evidence type="ECO:0000256" key="1">
    <source>
        <dbReference type="ARBA" id="ARBA00022618"/>
    </source>
</evidence>
<evidence type="ECO:0000256" key="4">
    <source>
        <dbReference type="RuleBase" id="RU000383"/>
    </source>
</evidence>
<dbReference type="PROSITE" id="PS00292">
    <property type="entry name" value="CYCLINS"/>
    <property type="match status" value="1"/>
</dbReference>
<dbReference type="InterPro" id="IPR048258">
    <property type="entry name" value="Cyclins_cyclin-box"/>
</dbReference>
<evidence type="ECO:0000256" key="2">
    <source>
        <dbReference type="ARBA" id="ARBA00023127"/>
    </source>
</evidence>
<sequence>MVGATKIRIDENDANNFTKVKKFGVSHATENTRRAALGDLQNKAVIRLANAKEAAQKDVDAKLKNVIQNTKPRVDTHWKKAPGAVAVSVKSNTATEQPKKVVTRSNSTRTAGVLADSTAAHRNVAGLSKHKTLTTKVVENKLQQGKLSKAKATNDEKSKKSGESITLRREDSNLSLKSLSKLRAVLSRDANKASTARSAVQCVKIEQEIKPTVASEEIDSDNDNKNIAEKLSLSPQSSKSEEEQLDDVEDIDAGDADKLLLVSEYVNDIYNYLFQLEDEQVIRENHLDDQEEVYPKMRAVLIDWINEVHFQFHLTPETFQMTVAIIDRYLQEVNDTKRTHLQLVGVTALFIAAKYEELVPPSIADFVYITDNTYTAKQIIQMELKIIKILECNLSRPLPIHFLRRFSKAANVEDIHHAMAKYFLELTSVEYDLAAYKPSEIAASSLFLALHLLQDNSKLPTGFNNQHWTPTMQWYSRYSPEHLRPIAKQIAKVVRNAPNAKLKAVYNKYQSSKLYKIALRSELYDKLIDSIIEQAE</sequence>
<feature type="domain" description="Cyclin-like" evidence="6">
    <location>
        <begin position="401"/>
        <end position="492"/>
    </location>
</feature>
<feature type="domain" description="Cyclin-like" evidence="6">
    <location>
        <begin position="303"/>
        <end position="388"/>
    </location>
</feature>
<dbReference type="AlphaFoldDB" id="W8BG46"/>
<accession>W8BG46</accession>